<dbReference type="Pfam" id="PF00005">
    <property type="entry name" value="ABC_tran"/>
    <property type="match status" value="1"/>
</dbReference>
<dbReference type="FunFam" id="3.40.50.300:FF:000218">
    <property type="entry name" value="Multidrug ABC transporter ATP-binding protein"/>
    <property type="match status" value="1"/>
</dbReference>
<dbReference type="PROSITE" id="PS00211">
    <property type="entry name" value="ABC_TRANSPORTER_1"/>
    <property type="match status" value="1"/>
</dbReference>
<dbReference type="Pfam" id="PF00664">
    <property type="entry name" value="ABC_membrane"/>
    <property type="match status" value="1"/>
</dbReference>
<dbReference type="PANTHER" id="PTHR43394">
    <property type="entry name" value="ATP-DEPENDENT PERMEASE MDL1, MITOCHONDRIAL"/>
    <property type="match status" value="1"/>
</dbReference>
<organism evidence="10 11">
    <name type="scientific">Pristionchus entomophagus</name>
    <dbReference type="NCBI Taxonomy" id="358040"/>
    <lineage>
        <taxon>Eukaryota</taxon>
        <taxon>Metazoa</taxon>
        <taxon>Ecdysozoa</taxon>
        <taxon>Nematoda</taxon>
        <taxon>Chromadorea</taxon>
        <taxon>Rhabditida</taxon>
        <taxon>Rhabditina</taxon>
        <taxon>Diplogasteromorpha</taxon>
        <taxon>Diplogasteroidea</taxon>
        <taxon>Neodiplogasteridae</taxon>
        <taxon>Pristionchus</taxon>
    </lineage>
</organism>
<keyword evidence="6 7" id="KW-0472">Membrane</keyword>
<feature type="transmembrane region" description="Helical" evidence="7">
    <location>
        <begin position="12"/>
        <end position="32"/>
    </location>
</feature>
<dbReference type="InterPro" id="IPR039421">
    <property type="entry name" value="Type_1_exporter"/>
</dbReference>
<dbReference type="InterPro" id="IPR003593">
    <property type="entry name" value="AAA+_ATPase"/>
</dbReference>
<dbReference type="PROSITE" id="PS50893">
    <property type="entry name" value="ABC_TRANSPORTER_2"/>
    <property type="match status" value="1"/>
</dbReference>
<feature type="transmembrane region" description="Helical" evidence="7">
    <location>
        <begin position="91"/>
        <end position="110"/>
    </location>
</feature>
<dbReference type="InterPro" id="IPR027417">
    <property type="entry name" value="P-loop_NTPase"/>
</dbReference>
<evidence type="ECO:0000256" key="3">
    <source>
        <dbReference type="ARBA" id="ARBA00022741"/>
    </source>
</evidence>
<dbReference type="InterPro" id="IPR011527">
    <property type="entry name" value="ABC1_TM_dom"/>
</dbReference>
<reference evidence="10" key="1">
    <citation type="submission" date="2023-10" db="EMBL/GenBank/DDBJ databases">
        <title>Genome assembly of Pristionchus species.</title>
        <authorList>
            <person name="Yoshida K."/>
            <person name="Sommer R.J."/>
        </authorList>
    </citation>
    <scope>NUCLEOTIDE SEQUENCE</scope>
    <source>
        <strain evidence="10">RS0144</strain>
    </source>
</reference>
<feature type="non-terminal residue" evidence="10">
    <location>
        <position position="688"/>
    </location>
</feature>
<dbReference type="InterPro" id="IPR017871">
    <property type="entry name" value="ABC_transporter-like_CS"/>
</dbReference>
<feature type="transmembrane region" description="Helical" evidence="7">
    <location>
        <begin position="312"/>
        <end position="336"/>
    </location>
</feature>
<feature type="transmembrane region" description="Helical" evidence="7">
    <location>
        <begin position="116"/>
        <end position="140"/>
    </location>
</feature>
<keyword evidence="11" id="KW-1185">Reference proteome</keyword>
<feature type="non-terminal residue" evidence="10">
    <location>
        <position position="1"/>
    </location>
</feature>
<evidence type="ECO:0000256" key="2">
    <source>
        <dbReference type="ARBA" id="ARBA00022692"/>
    </source>
</evidence>
<dbReference type="GO" id="GO:0015421">
    <property type="term" value="F:ABC-type oligopeptide transporter activity"/>
    <property type="evidence" value="ECO:0007669"/>
    <property type="project" value="TreeGrafter"/>
</dbReference>
<keyword evidence="5 7" id="KW-1133">Transmembrane helix</keyword>
<feature type="domain" description="ABC transmembrane type-1" evidence="9">
    <location>
        <begin position="187"/>
        <end position="465"/>
    </location>
</feature>
<dbReference type="GO" id="GO:0005524">
    <property type="term" value="F:ATP binding"/>
    <property type="evidence" value="ECO:0007669"/>
    <property type="project" value="UniProtKB-KW"/>
</dbReference>
<dbReference type="AlphaFoldDB" id="A0AAV5U7Q5"/>
<evidence type="ECO:0000259" key="9">
    <source>
        <dbReference type="PROSITE" id="PS50929"/>
    </source>
</evidence>
<evidence type="ECO:0008006" key="12">
    <source>
        <dbReference type="Google" id="ProtNLM"/>
    </source>
</evidence>
<name>A0AAV5U7Q5_9BILA</name>
<evidence type="ECO:0000313" key="10">
    <source>
        <dbReference type="EMBL" id="GMT02425.1"/>
    </source>
</evidence>
<proteinExistence type="predicted"/>
<evidence type="ECO:0000313" key="11">
    <source>
        <dbReference type="Proteomes" id="UP001432027"/>
    </source>
</evidence>
<sequence length="688" mass="76691">PFMPFSPIRPTLSSLYFLADEVVTITICGYFGSNQFEIGKVYEHINPYNYSFLSSPLEFLLIAVLRAILYGTSQTLKSAGNSVHVSWLAKAIAGFCVASLSFSILKFLIYSDQNELFQWTGVWLLPACNIISTALFYGLWWKEFEGCFEKQESEDEDKVEEDESTVTKTQQILILLRYSTDNWPWMLVGTAISLASSGVDVMMPHYTSLVMNSITTLSQGVDISHAIKILAGLTCARMVLSGLTSGCGMYISSKTESKMSMDLFGSILHQEIAFFDKHKSGALVSRVNSGADCIMDSFTDSLKNIIILIGKVMVMLSLSWRLTLVNFIAFPIIIYMNKQFGEFFEKIGEETTDTSGDSYQVSEEIISSIRTVRSFGAERRSWNRFVDAIETAQRVTRKQSMAMFGIQISYELYQHSIYVAVLIYGVRLVTVGDMPAAALVTLMMYQLQIGDHIMGLTWQIPSLMAILGRSRKFCEFLVRKPEMDMNGTNEQPVRGEIRLDGVSFTYPNRPTNRVLNELTLQIRSGETLALVGPSGAGKSTIVAMLERFYDPDEGSITLDGVPLREYDHEYLHRKIALVAQEPVLYDCSVRDNIGFGCETTEEDIVEAARTANAHDFVTGLDKGYETSCGEKGAQMSGGQKQRIAIARALVRNPAILILDEATSALDNQSEHIVQEAMQKCAGKRTVIV</sequence>
<feature type="domain" description="ABC transporter" evidence="8">
    <location>
        <begin position="497"/>
        <end position="688"/>
    </location>
</feature>
<dbReference type="GO" id="GO:0016020">
    <property type="term" value="C:membrane"/>
    <property type="evidence" value="ECO:0007669"/>
    <property type="project" value="UniProtKB-SubCell"/>
</dbReference>
<keyword evidence="4" id="KW-0067">ATP-binding</keyword>
<evidence type="ECO:0000256" key="6">
    <source>
        <dbReference type="ARBA" id="ARBA00023136"/>
    </source>
</evidence>
<dbReference type="InterPro" id="IPR003439">
    <property type="entry name" value="ABC_transporter-like_ATP-bd"/>
</dbReference>
<keyword evidence="3" id="KW-0547">Nucleotide-binding</keyword>
<comment type="caution">
    <text evidence="10">The sequence shown here is derived from an EMBL/GenBank/DDBJ whole genome shotgun (WGS) entry which is preliminary data.</text>
</comment>
<dbReference type="SUPFAM" id="SSF90123">
    <property type="entry name" value="ABC transporter transmembrane region"/>
    <property type="match status" value="1"/>
</dbReference>
<evidence type="ECO:0000259" key="8">
    <source>
        <dbReference type="PROSITE" id="PS50893"/>
    </source>
</evidence>
<dbReference type="GO" id="GO:0016887">
    <property type="term" value="F:ATP hydrolysis activity"/>
    <property type="evidence" value="ECO:0007669"/>
    <property type="project" value="InterPro"/>
</dbReference>
<dbReference type="Proteomes" id="UP001432027">
    <property type="component" value="Unassembled WGS sequence"/>
</dbReference>
<evidence type="ECO:0000256" key="5">
    <source>
        <dbReference type="ARBA" id="ARBA00022989"/>
    </source>
</evidence>
<dbReference type="Gene3D" id="1.20.1560.10">
    <property type="entry name" value="ABC transporter type 1, transmembrane domain"/>
    <property type="match status" value="1"/>
</dbReference>
<keyword evidence="2 7" id="KW-0812">Transmembrane</keyword>
<evidence type="ECO:0000256" key="4">
    <source>
        <dbReference type="ARBA" id="ARBA00022840"/>
    </source>
</evidence>
<comment type="subcellular location">
    <subcellularLocation>
        <location evidence="1">Membrane</location>
        <topology evidence="1">Multi-pass membrane protein</topology>
    </subcellularLocation>
</comment>
<dbReference type="SMART" id="SM00382">
    <property type="entry name" value="AAA"/>
    <property type="match status" value="1"/>
</dbReference>
<dbReference type="PANTHER" id="PTHR43394:SF19">
    <property type="entry name" value="ABC TRANSPORTER B FAMILY"/>
    <property type="match status" value="1"/>
</dbReference>
<dbReference type="Gene3D" id="3.40.50.300">
    <property type="entry name" value="P-loop containing nucleotide triphosphate hydrolases"/>
    <property type="match status" value="1"/>
</dbReference>
<evidence type="ECO:0000256" key="7">
    <source>
        <dbReference type="SAM" id="Phobius"/>
    </source>
</evidence>
<dbReference type="InterPro" id="IPR036640">
    <property type="entry name" value="ABC1_TM_sf"/>
</dbReference>
<gene>
    <name evidence="10" type="ORF">PENTCL1PPCAC_24599</name>
</gene>
<evidence type="ECO:0000256" key="1">
    <source>
        <dbReference type="ARBA" id="ARBA00004141"/>
    </source>
</evidence>
<accession>A0AAV5U7Q5</accession>
<dbReference type="FunFam" id="1.20.1560.10:FF:000154">
    <property type="entry name" value="HAlF transporter (PGP related)"/>
    <property type="match status" value="1"/>
</dbReference>
<dbReference type="SUPFAM" id="SSF52540">
    <property type="entry name" value="P-loop containing nucleoside triphosphate hydrolases"/>
    <property type="match status" value="1"/>
</dbReference>
<dbReference type="PROSITE" id="PS50929">
    <property type="entry name" value="ABC_TM1F"/>
    <property type="match status" value="1"/>
</dbReference>
<dbReference type="EMBL" id="BTSX01000005">
    <property type="protein sequence ID" value="GMT02425.1"/>
    <property type="molecule type" value="Genomic_DNA"/>
</dbReference>
<protein>
    <recommendedName>
        <fullName evidence="12">ABC transporter ATP-binding protein</fullName>
    </recommendedName>
</protein>
<feature type="transmembrane region" description="Helical" evidence="7">
    <location>
        <begin position="52"/>
        <end position="70"/>
    </location>
</feature>